<comment type="similarity">
    <text evidence="1">Belongs to the DNA2/NAM7 helicase family.</text>
</comment>
<dbReference type="Pfam" id="PF13086">
    <property type="entry name" value="AAA_11"/>
    <property type="match status" value="1"/>
</dbReference>
<dbReference type="InterPro" id="IPR027417">
    <property type="entry name" value="P-loop_NTPase"/>
</dbReference>
<protein>
    <submittedName>
        <fullName evidence="8">DNA helicase</fullName>
    </submittedName>
</protein>
<evidence type="ECO:0000256" key="1">
    <source>
        <dbReference type="ARBA" id="ARBA00007913"/>
    </source>
</evidence>
<dbReference type="GO" id="GO:0043139">
    <property type="term" value="F:5'-3' DNA helicase activity"/>
    <property type="evidence" value="ECO:0007669"/>
    <property type="project" value="TreeGrafter"/>
</dbReference>
<dbReference type="InterPro" id="IPR041677">
    <property type="entry name" value="DNA2/NAM7_AAA_11"/>
</dbReference>
<name>I7AEF4_ENCRO</name>
<dbReference type="OrthoDB" id="6513042at2759"/>
<dbReference type="PANTHER" id="PTHR43788">
    <property type="entry name" value="DNA2/NAM7 HELICASE FAMILY MEMBER"/>
    <property type="match status" value="1"/>
</dbReference>
<evidence type="ECO:0000259" key="6">
    <source>
        <dbReference type="Pfam" id="PF13086"/>
    </source>
</evidence>
<dbReference type="GO" id="GO:0005524">
    <property type="term" value="F:ATP binding"/>
    <property type="evidence" value="ECO:0007669"/>
    <property type="project" value="UniProtKB-KW"/>
</dbReference>
<dbReference type="Proteomes" id="UP000010094">
    <property type="component" value="Chromosome V"/>
</dbReference>
<dbReference type="VEuPathDB" id="MicrosporidiaDB:EROM_051140"/>
<dbReference type="Pfam" id="PF13087">
    <property type="entry name" value="AAA_12"/>
    <property type="match status" value="1"/>
</dbReference>
<dbReference type="Gene3D" id="3.40.50.300">
    <property type="entry name" value="P-loop containing nucleotide triphosphate hydrolases"/>
    <property type="match status" value="2"/>
</dbReference>
<dbReference type="AlphaFoldDB" id="I7AEF4"/>
<proteinExistence type="inferred from homology"/>
<evidence type="ECO:0000313" key="9">
    <source>
        <dbReference type="Proteomes" id="UP000010094"/>
    </source>
</evidence>
<organism evidence="8 9">
    <name type="scientific">Encephalitozoon romaleae (strain SJ-2008)</name>
    <name type="common">Microsporidian parasite</name>
    <dbReference type="NCBI Taxonomy" id="1178016"/>
    <lineage>
        <taxon>Eukaryota</taxon>
        <taxon>Fungi</taxon>
        <taxon>Fungi incertae sedis</taxon>
        <taxon>Microsporidia</taxon>
        <taxon>Unikaryonidae</taxon>
        <taxon>Encephalitozoon</taxon>
    </lineage>
</organism>
<dbReference type="CDD" id="cd18808">
    <property type="entry name" value="SF1_C_Upf1"/>
    <property type="match status" value="1"/>
</dbReference>
<dbReference type="GeneID" id="20521346"/>
<evidence type="ECO:0000256" key="2">
    <source>
        <dbReference type="ARBA" id="ARBA00022741"/>
    </source>
</evidence>
<evidence type="ECO:0000256" key="4">
    <source>
        <dbReference type="ARBA" id="ARBA00022806"/>
    </source>
</evidence>
<gene>
    <name evidence="8" type="ordered locus">EROM_051140</name>
</gene>
<sequence length="571" mass="65724">MDSKKKQYLNHLQKGLEEVIETQEKLDPEVRLKCKTVSVKKKLNGYLYTLRILSISEKNKVPRILRQEEKLFLETSNGPLLCTIVEVEQDMVKAIGYKNLKDSNFEATLDFKYNTKVLLSNLKRFMKSGKSFSNFIAKSWKLDEEVKKSTKKARKTSKPKKLNFYDTSLNASQKKAVEMTRLNIPYKILGPPGTGKTRTVVEIISQLLAKNKRVLVCGPSNVSIDNIIERFLKSKYFLRSKPSFYRLGSSLKGLSHLNLESLAELHTNFMKEKKNDTNFYKDRIEKQKKFMKEKRDSSPVVFATLFSSLKEKRMFDWVLIDEACQASEPESFLAVTKGKMFILIGDPMQLCPETPSLYESLTLPVVLLNEQYRMPSNLLKFSNEMFYKGQIKSVAKECKPIFGENPILFVDTQYFEFYESDDISKSNIGEAMIVKSIVEILKGEEVGIIAPYTSQVLLLREMVDVEVSTVDGFQGQERDYIIITLVRCNDRKDFGFLSNEKRLNVALTRCKKGLVVVGDSKTFKRSSIFQKLFNFLKTNSLCLDPETLKEFIKEKERCLQYVSTVAKTKDL</sequence>
<evidence type="ECO:0000313" key="8">
    <source>
        <dbReference type="EMBL" id="AFN83045.1"/>
    </source>
</evidence>
<evidence type="ECO:0000256" key="5">
    <source>
        <dbReference type="ARBA" id="ARBA00022840"/>
    </source>
</evidence>
<dbReference type="RefSeq" id="XP_009264542.1">
    <property type="nucleotide sequence ID" value="XM_009266267.1"/>
</dbReference>
<dbReference type="GO" id="GO:0016787">
    <property type="term" value="F:hydrolase activity"/>
    <property type="evidence" value="ECO:0007669"/>
    <property type="project" value="UniProtKB-KW"/>
</dbReference>
<dbReference type="HOGENOM" id="CLU_472590_0_0_1"/>
<evidence type="ECO:0000259" key="7">
    <source>
        <dbReference type="Pfam" id="PF13087"/>
    </source>
</evidence>
<feature type="domain" description="DNA2/NAM7 helicase-like C-terminal" evidence="7">
    <location>
        <begin position="361"/>
        <end position="521"/>
    </location>
</feature>
<dbReference type="InterPro" id="IPR047187">
    <property type="entry name" value="SF1_C_Upf1"/>
</dbReference>
<keyword evidence="5" id="KW-0067">ATP-binding</keyword>
<keyword evidence="9" id="KW-1185">Reference proteome</keyword>
<dbReference type="InterPro" id="IPR050534">
    <property type="entry name" value="Coronavir_polyprotein_1ab"/>
</dbReference>
<accession>I7AEF4</accession>
<keyword evidence="4 8" id="KW-0347">Helicase</keyword>
<feature type="domain" description="DNA2/NAM7 helicase helicase" evidence="6">
    <location>
        <begin position="169"/>
        <end position="295"/>
    </location>
</feature>
<reference evidence="8 9" key="1">
    <citation type="journal article" date="2012" name="Proc. Natl. Acad. Sci. U.S.A.">
        <title>Gain and loss of multiple functionally related, horizontally transferred genes in the reduced genomes of two microsporidian parasites.</title>
        <authorList>
            <person name="Pombert J.-F."/>
            <person name="Selman M."/>
            <person name="Burki F."/>
            <person name="Bardell F.T."/>
            <person name="Farinelli L."/>
            <person name="Solter L.F."/>
            <person name="Whitman D.W."/>
            <person name="Weiss L.M."/>
            <person name="Corradi N."/>
            <person name="Keeling P.J."/>
        </authorList>
    </citation>
    <scope>NUCLEOTIDE SEQUENCE [LARGE SCALE GENOMIC DNA]</scope>
    <source>
        <strain evidence="8 9">SJ-2008</strain>
    </source>
</reference>
<keyword evidence="2" id="KW-0547">Nucleotide-binding</keyword>
<evidence type="ECO:0000256" key="3">
    <source>
        <dbReference type="ARBA" id="ARBA00022801"/>
    </source>
</evidence>
<dbReference type="EMBL" id="CP003522">
    <property type="protein sequence ID" value="AFN83045.1"/>
    <property type="molecule type" value="Genomic_DNA"/>
</dbReference>
<dbReference type="PANTHER" id="PTHR43788:SF8">
    <property type="entry name" value="DNA-BINDING PROTEIN SMUBP-2"/>
    <property type="match status" value="1"/>
</dbReference>
<dbReference type="KEGG" id="ero:EROM_051140"/>
<dbReference type="SUPFAM" id="SSF52540">
    <property type="entry name" value="P-loop containing nucleoside triphosphate hydrolases"/>
    <property type="match status" value="1"/>
</dbReference>
<dbReference type="InterPro" id="IPR041679">
    <property type="entry name" value="DNA2/NAM7-like_C"/>
</dbReference>
<keyword evidence="3" id="KW-0378">Hydrolase</keyword>